<keyword evidence="2" id="KW-1133">Transmembrane helix</keyword>
<dbReference type="SUPFAM" id="SSF50370">
    <property type="entry name" value="Ricin B-like lectins"/>
    <property type="match status" value="1"/>
</dbReference>
<dbReference type="InterPro" id="IPR035992">
    <property type="entry name" value="Ricin_B-like_lectins"/>
</dbReference>
<feature type="transmembrane region" description="Helical" evidence="2">
    <location>
        <begin position="224"/>
        <end position="246"/>
    </location>
</feature>
<evidence type="ECO:0000256" key="3">
    <source>
        <dbReference type="SAM" id="SignalP"/>
    </source>
</evidence>
<keyword evidence="3" id="KW-0732">Signal</keyword>
<proteinExistence type="predicted"/>
<accession>A0A6A5TP99</accession>
<feature type="chain" id="PRO_5025646750" evidence="3">
    <location>
        <begin position="21"/>
        <end position="333"/>
    </location>
</feature>
<keyword evidence="2" id="KW-0812">Transmembrane</keyword>
<feature type="compositionally biased region" description="Basic and acidic residues" evidence="1">
    <location>
        <begin position="291"/>
        <end position="301"/>
    </location>
</feature>
<dbReference type="PROSITE" id="PS50231">
    <property type="entry name" value="RICIN_B_LECTIN"/>
    <property type="match status" value="1"/>
</dbReference>
<evidence type="ECO:0000313" key="4">
    <source>
        <dbReference type="EMBL" id="KAF1954054.1"/>
    </source>
</evidence>
<dbReference type="AlphaFoldDB" id="A0A6A5TP99"/>
<name>A0A6A5TP99_9PLEO</name>
<sequence>MKASTAFFLLLGSLNYLVDAKCYLPDGTAATNPQWAACSEDASDPLSTICCAMNRTNPAGGNSKDGPTAETCLPNGLCQNDAADDNGNHKFSYQRAYCTTADWNSGKCLTTCGATGSGFKQMTPCDGTSRSELWCCGNNKDCCNAGSKLEIVTLAAKFGQAPLSLSSSASAAPSATTSGGAANTPAASGASSSSSASSSASGAAVGASQTASSQSAGLTTGAKAGIGIGAVVGCAALIGIGALLALRKKNAKPNHAETAELNGYASHLTSSDSKRPYIVSQGGLHEAVSEREAGELYEQRQPHNMPPVELPGETTLSELGADSAAKPGKEKHF</sequence>
<evidence type="ECO:0000256" key="1">
    <source>
        <dbReference type="SAM" id="MobiDB-lite"/>
    </source>
</evidence>
<dbReference type="EMBL" id="ML977000">
    <property type="protein sequence ID" value="KAF1954054.1"/>
    <property type="molecule type" value="Genomic_DNA"/>
</dbReference>
<gene>
    <name evidence="4" type="ORF">CC80DRAFT_550517</name>
</gene>
<reference evidence="4" key="1">
    <citation type="journal article" date="2020" name="Stud. Mycol.">
        <title>101 Dothideomycetes genomes: a test case for predicting lifestyles and emergence of pathogens.</title>
        <authorList>
            <person name="Haridas S."/>
            <person name="Albert R."/>
            <person name="Binder M."/>
            <person name="Bloem J."/>
            <person name="Labutti K."/>
            <person name="Salamov A."/>
            <person name="Andreopoulos B."/>
            <person name="Baker S."/>
            <person name="Barry K."/>
            <person name="Bills G."/>
            <person name="Bluhm B."/>
            <person name="Cannon C."/>
            <person name="Castanera R."/>
            <person name="Culley D."/>
            <person name="Daum C."/>
            <person name="Ezra D."/>
            <person name="Gonzalez J."/>
            <person name="Henrissat B."/>
            <person name="Kuo A."/>
            <person name="Liang C."/>
            <person name="Lipzen A."/>
            <person name="Lutzoni F."/>
            <person name="Magnuson J."/>
            <person name="Mondo S."/>
            <person name="Nolan M."/>
            <person name="Ohm R."/>
            <person name="Pangilinan J."/>
            <person name="Park H.-J."/>
            <person name="Ramirez L."/>
            <person name="Alfaro M."/>
            <person name="Sun H."/>
            <person name="Tritt A."/>
            <person name="Yoshinaga Y."/>
            <person name="Zwiers L.-H."/>
            <person name="Turgeon B."/>
            <person name="Goodwin S."/>
            <person name="Spatafora J."/>
            <person name="Crous P."/>
            <person name="Grigoriev I."/>
        </authorList>
    </citation>
    <scope>NUCLEOTIDE SEQUENCE</scope>
    <source>
        <strain evidence="4">CBS 675.92</strain>
    </source>
</reference>
<dbReference type="OrthoDB" id="5215637at2759"/>
<feature type="region of interest" description="Disordered" evidence="1">
    <location>
        <begin position="291"/>
        <end position="333"/>
    </location>
</feature>
<evidence type="ECO:0000256" key="2">
    <source>
        <dbReference type="SAM" id="Phobius"/>
    </source>
</evidence>
<keyword evidence="2" id="KW-0472">Membrane</keyword>
<organism evidence="4 5">
    <name type="scientific">Byssothecium circinans</name>
    <dbReference type="NCBI Taxonomy" id="147558"/>
    <lineage>
        <taxon>Eukaryota</taxon>
        <taxon>Fungi</taxon>
        <taxon>Dikarya</taxon>
        <taxon>Ascomycota</taxon>
        <taxon>Pezizomycotina</taxon>
        <taxon>Dothideomycetes</taxon>
        <taxon>Pleosporomycetidae</taxon>
        <taxon>Pleosporales</taxon>
        <taxon>Massarineae</taxon>
        <taxon>Massarinaceae</taxon>
        <taxon>Byssothecium</taxon>
    </lineage>
</organism>
<feature type="region of interest" description="Disordered" evidence="1">
    <location>
        <begin position="174"/>
        <end position="193"/>
    </location>
</feature>
<protein>
    <submittedName>
        <fullName evidence="4">Uncharacterized protein</fullName>
    </submittedName>
</protein>
<dbReference type="Proteomes" id="UP000800035">
    <property type="component" value="Unassembled WGS sequence"/>
</dbReference>
<evidence type="ECO:0000313" key="5">
    <source>
        <dbReference type="Proteomes" id="UP000800035"/>
    </source>
</evidence>
<feature type="signal peptide" evidence="3">
    <location>
        <begin position="1"/>
        <end position="20"/>
    </location>
</feature>
<keyword evidence="5" id="KW-1185">Reference proteome</keyword>